<evidence type="ECO:0000256" key="2">
    <source>
        <dbReference type="ARBA" id="ARBA00023002"/>
    </source>
</evidence>
<name>A0A1I2Y534_9GAMM</name>
<evidence type="ECO:0000313" key="4">
    <source>
        <dbReference type="EMBL" id="SFH19461.1"/>
    </source>
</evidence>
<dbReference type="InterPro" id="IPR050097">
    <property type="entry name" value="Ferredoxin-NADP_redctase_2"/>
</dbReference>
<dbReference type="PANTHER" id="PTHR48105">
    <property type="entry name" value="THIOREDOXIN REDUCTASE 1-RELATED-RELATED"/>
    <property type="match status" value="1"/>
</dbReference>
<keyword evidence="1" id="KW-0285">Flavoprotein</keyword>
<dbReference type="STRING" id="442341.SAMN04487959_101178"/>
<dbReference type="PRINTS" id="PR00469">
    <property type="entry name" value="PNDRDTASEII"/>
</dbReference>
<keyword evidence="2" id="KW-0560">Oxidoreductase</keyword>
<evidence type="ECO:0000259" key="3">
    <source>
        <dbReference type="Pfam" id="PF07992"/>
    </source>
</evidence>
<dbReference type="RefSeq" id="WP_092842754.1">
    <property type="nucleotide sequence ID" value="NZ_FOPY01000001.1"/>
</dbReference>
<dbReference type="Proteomes" id="UP000199040">
    <property type="component" value="Unassembled WGS sequence"/>
</dbReference>
<dbReference type="Pfam" id="PF07992">
    <property type="entry name" value="Pyr_redox_2"/>
    <property type="match status" value="1"/>
</dbReference>
<dbReference type="EMBL" id="FOPY01000001">
    <property type="protein sequence ID" value="SFH19461.1"/>
    <property type="molecule type" value="Genomic_DNA"/>
</dbReference>
<dbReference type="Gene3D" id="3.50.50.60">
    <property type="entry name" value="FAD/NAD(P)-binding domain"/>
    <property type="match status" value="2"/>
</dbReference>
<sequence>MDDDALLDCLIVGAGPAGLTAGINLSRFYRTIRIVDAGSSRASLIPCTHNYPSYPEGIGGNELLDQLRRQLHVNGGSVESGTIQRLKRTEDGLFLAHTGNEVIRARTVLLATGVVDIDPELEGFQGVKAQGLIRYCPICDGFEFSNECIGILARDEHGVHESVFIKRFSANLTMIDIANGDFLDQRATDQLARENITLTQGLVQRLSTDDQHRIHVKMVDGREYTFDVLYCALGTRVRSDLSRALGARRNADDYLIIDEHMQTGIEGLYAAGDMTNRLSQITVATGQAAIAATAIHNRLQHR</sequence>
<gene>
    <name evidence="4" type="ORF">SAMN04487959_101178</name>
</gene>
<protein>
    <submittedName>
        <fullName evidence="4">Thioredoxin reductase (NADPH)</fullName>
    </submittedName>
</protein>
<dbReference type="SUPFAM" id="SSF51905">
    <property type="entry name" value="FAD/NAD(P)-binding domain"/>
    <property type="match status" value="1"/>
</dbReference>
<feature type="domain" description="FAD/NAD(P)-binding" evidence="3">
    <location>
        <begin position="8"/>
        <end position="288"/>
    </location>
</feature>
<dbReference type="PRINTS" id="PR00368">
    <property type="entry name" value="FADPNR"/>
</dbReference>
<reference evidence="4 5" key="1">
    <citation type="submission" date="2016-10" db="EMBL/GenBank/DDBJ databases">
        <authorList>
            <person name="de Groot N.N."/>
        </authorList>
    </citation>
    <scope>NUCLEOTIDE SEQUENCE [LARGE SCALE GENOMIC DNA]</scope>
    <source>
        <strain evidence="4 5">CGMCC 1.6848</strain>
    </source>
</reference>
<evidence type="ECO:0000256" key="1">
    <source>
        <dbReference type="ARBA" id="ARBA00022630"/>
    </source>
</evidence>
<accession>A0A1I2Y534</accession>
<dbReference type="GO" id="GO:0016491">
    <property type="term" value="F:oxidoreductase activity"/>
    <property type="evidence" value="ECO:0007669"/>
    <property type="project" value="UniProtKB-KW"/>
</dbReference>
<dbReference type="InterPro" id="IPR023753">
    <property type="entry name" value="FAD/NAD-binding_dom"/>
</dbReference>
<dbReference type="AlphaFoldDB" id="A0A1I2Y534"/>
<evidence type="ECO:0000313" key="5">
    <source>
        <dbReference type="Proteomes" id="UP000199040"/>
    </source>
</evidence>
<dbReference type="InterPro" id="IPR036188">
    <property type="entry name" value="FAD/NAD-bd_sf"/>
</dbReference>
<keyword evidence="5" id="KW-1185">Reference proteome</keyword>
<proteinExistence type="predicted"/>
<organism evidence="4 5">
    <name type="scientific">Modicisalibacter xianhensis</name>
    <dbReference type="NCBI Taxonomy" id="442341"/>
    <lineage>
        <taxon>Bacteria</taxon>
        <taxon>Pseudomonadati</taxon>
        <taxon>Pseudomonadota</taxon>
        <taxon>Gammaproteobacteria</taxon>
        <taxon>Oceanospirillales</taxon>
        <taxon>Halomonadaceae</taxon>
        <taxon>Modicisalibacter</taxon>
    </lineage>
</organism>